<evidence type="ECO:0000313" key="3">
    <source>
        <dbReference type="Proteomes" id="UP000282311"/>
    </source>
</evidence>
<dbReference type="AlphaFoldDB" id="A0A3B0CAI3"/>
<evidence type="ECO:0000313" key="2">
    <source>
        <dbReference type="EMBL" id="RKN82140.1"/>
    </source>
</evidence>
<keyword evidence="1" id="KW-0812">Transmembrane</keyword>
<proteinExistence type="predicted"/>
<feature type="transmembrane region" description="Helical" evidence="1">
    <location>
        <begin position="6"/>
        <end position="29"/>
    </location>
</feature>
<dbReference type="InterPro" id="IPR020203">
    <property type="entry name" value="YneK"/>
</dbReference>
<accession>A0A3B0CAI3</accession>
<protein>
    <submittedName>
        <fullName evidence="2">DUF2621 domain-containing protein</fullName>
    </submittedName>
</protein>
<name>A0A3B0CAI3_9BACL</name>
<comment type="caution">
    <text evidence="2">The sequence shown here is derived from an EMBL/GenBank/DDBJ whole genome shotgun (WGS) entry which is preliminary data.</text>
</comment>
<dbReference type="EMBL" id="RBAH01000012">
    <property type="protein sequence ID" value="RKN82140.1"/>
    <property type="molecule type" value="Genomic_DNA"/>
</dbReference>
<gene>
    <name evidence="2" type="ORF">D7M11_17445</name>
</gene>
<organism evidence="2 3">
    <name type="scientific">Paenibacillus ginsengarvi</name>
    <dbReference type="NCBI Taxonomy" id="400777"/>
    <lineage>
        <taxon>Bacteria</taxon>
        <taxon>Bacillati</taxon>
        <taxon>Bacillota</taxon>
        <taxon>Bacilli</taxon>
        <taxon>Bacillales</taxon>
        <taxon>Paenibacillaceae</taxon>
        <taxon>Paenibacillus</taxon>
    </lineage>
</organism>
<reference evidence="2 3" key="1">
    <citation type="journal article" date="2007" name="Int. J. Syst. Evol. Microbiol.">
        <title>Paenibacillus ginsengarvi sp. nov., isolated from soil from ginseng cultivation.</title>
        <authorList>
            <person name="Yoon M.H."/>
            <person name="Ten L.N."/>
            <person name="Im W.T."/>
        </authorList>
    </citation>
    <scope>NUCLEOTIDE SEQUENCE [LARGE SCALE GENOMIC DNA]</scope>
    <source>
        <strain evidence="2 3">KCTC 13059</strain>
    </source>
</reference>
<evidence type="ECO:0000256" key="1">
    <source>
        <dbReference type="SAM" id="Phobius"/>
    </source>
</evidence>
<dbReference type="Pfam" id="PF11084">
    <property type="entry name" value="DUF2621"/>
    <property type="match status" value="1"/>
</dbReference>
<dbReference type="Proteomes" id="UP000282311">
    <property type="component" value="Unassembled WGS sequence"/>
</dbReference>
<keyword evidence="1" id="KW-1133">Transmembrane helix</keyword>
<keyword evidence="3" id="KW-1185">Reference proteome</keyword>
<sequence>MPSQSFMYFLLFWAVVLLLFMSVGGYFMFRKFMKVLPKADGRSKLDWQNHYVDASRHLWTDTSKAFLEKLVSPVPGPFRDIARHSIAAKIGEVALEKGVSEVTEQICIEGYILATPKRDHKSLITFLEKHGIDYSPYQHLLN</sequence>
<dbReference type="RefSeq" id="WP_120748523.1">
    <property type="nucleotide sequence ID" value="NZ_RBAH01000012.1"/>
</dbReference>
<dbReference type="OrthoDB" id="2399525at2"/>
<keyword evidence="1" id="KW-0472">Membrane</keyword>